<feature type="compositionally biased region" description="Polar residues" evidence="1">
    <location>
        <begin position="15"/>
        <end position="28"/>
    </location>
</feature>
<organism evidence="2 3">
    <name type="scientific">Rhynchophorus ferrugineus</name>
    <name type="common">Red palm weevil</name>
    <name type="synonym">Curculio ferrugineus</name>
    <dbReference type="NCBI Taxonomy" id="354439"/>
    <lineage>
        <taxon>Eukaryota</taxon>
        <taxon>Metazoa</taxon>
        <taxon>Ecdysozoa</taxon>
        <taxon>Arthropoda</taxon>
        <taxon>Hexapoda</taxon>
        <taxon>Insecta</taxon>
        <taxon>Pterygota</taxon>
        <taxon>Neoptera</taxon>
        <taxon>Endopterygota</taxon>
        <taxon>Coleoptera</taxon>
        <taxon>Polyphaga</taxon>
        <taxon>Cucujiformia</taxon>
        <taxon>Curculionidae</taxon>
        <taxon>Dryophthorinae</taxon>
        <taxon>Rhynchophorus</taxon>
    </lineage>
</organism>
<reference evidence="2" key="1">
    <citation type="submission" date="2020-08" db="EMBL/GenBank/DDBJ databases">
        <title>Genome sequencing and assembly of the red palm weevil Rhynchophorus ferrugineus.</title>
        <authorList>
            <person name="Dias G.B."/>
            <person name="Bergman C.M."/>
            <person name="Manee M."/>
        </authorList>
    </citation>
    <scope>NUCLEOTIDE SEQUENCE</scope>
    <source>
        <strain evidence="2">AA-2017</strain>
        <tissue evidence="2">Whole larva</tissue>
    </source>
</reference>
<accession>A0A834IBG7</accession>
<evidence type="ECO:0000313" key="2">
    <source>
        <dbReference type="EMBL" id="KAF7274825.1"/>
    </source>
</evidence>
<comment type="caution">
    <text evidence="2">The sequence shown here is derived from an EMBL/GenBank/DDBJ whole genome shotgun (WGS) entry which is preliminary data.</text>
</comment>
<evidence type="ECO:0000256" key="1">
    <source>
        <dbReference type="SAM" id="MobiDB-lite"/>
    </source>
</evidence>
<gene>
    <name evidence="2" type="ORF">GWI33_012507</name>
</gene>
<name>A0A834IBG7_RHYFE</name>
<dbReference type="Proteomes" id="UP000625711">
    <property type="component" value="Unassembled WGS sequence"/>
</dbReference>
<protein>
    <submittedName>
        <fullName evidence="2">Uncharacterized protein</fullName>
    </submittedName>
</protein>
<keyword evidence="3" id="KW-1185">Reference proteome</keyword>
<sequence length="107" mass="12039">MLMPTNRAQHRKRSTSCIPNANHLSNKPDSPGYLVGGFSPTPHDGSGESKLKPPPRRRPVICILDGVLSKRLEINNLIDCTRYAQIVRRPRLEVEVFGWQTALSDTY</sequence>
<dbReference type="AlphaFoldDB" id="A0A834IBG7"/>
<feature type="region of interest" description="Disordered" evidence="1">
    <location>
        <begin position="1"/>
        <end position="56"/>
    </location>
</feature>
<dbReference type="EMBL" id="JAACXV010012029">
    <property type="protein sequence ID" value="KAF7274825.1"/>
    <property type="molecule type" value="Genomic_DNA"/>
</dbReference>
<evidence type="ECO:0000313" key="3">
    <source>
        <dbReference type="Proteomes" id="UP000625711"/>
    </source>
</evidence>
<proteinExistence type="predicted"/>